<evidence type="ECO:0000256" key="2">
    <source>
        <dbReference type="ARBA" id="ARBA00022801"/>
    </source>
</evidence>
<comment type="catalytic activity">
    <reaction evidence="7">
        <text>ATP + H2O = ADP + phosphate + H(+)</text>
        <dbReference type="Rhea" id="RHEA:13065"/>
        <dbReference type="ChEBI" id="CHEBI:15377"/>
        <dbReference type="ChEBI" id="CHEBI:15378"/>
        <dbReference type="ChEBI" id="CHEBI:30616"/>
        <dbReference type="ChEBI" id="CHEBI:43474"/>
        <dbReference type="ChEBI" id="CHEBI:456216"/>
        <dbReference type="EC" id="3.6.4.13"/>
    </reaction>
</comment>
<sequence length="709" mass="76896">MFASLRRCPAPLSRALTAATAGRLAARSTSLIKPLPRNSVPSSISLRAFQSSSRLSQVQAAAAATHPNEQTQRVTKFEDLATHGLVHPNLVKSITRDMGLETMTEVQTASINEALRGDDVIAQARTGTGKTIGFLLPMLQGVLQKNPQLAERPAPPPRGRFYDRGPRARLDIRAIIISPTRELAEQIALEAKKVTSHTGIQVQTAVGGMGKRQSLERIHFQGCHVLVATPGRLIDLLTDSASGVSAPNLDFLVLDEADRLLEVGFYDDIMEIKSHLPDPEKKDRQTLMFSATIPKGVKSMVRSLLKPDFHFVQTIRPDEAPTHTRVPQRVVESLTFKNSVLSLIELVQRETQNAPPERPFKAMIFMNTTKQVPLFSDFLTNLQYLPGGSPQFKRLAIGQIQSGLSQQQRTRAANDFKECKSGILVTSDVTARGMDFPNVTHVIQFGVPKTRDDYIHRIGRTGRAGKEGEAWLLIPKFDSGEALQRLGEFPIKLDTSLNSSKEDLRNPSPQTLDLVDNVTRAMSRTDVIVRKDAFRVMVSNNSQGKSRSGKQRVVDEVSETAKDIMALTPLPGLSQKTITACGLAGLDGITVEEVRPRNDSGGFGSRDGFGSRGGGGFGSSDRRGGFGSSDRRGGFGSSDRRGGFGSSDRRGGFGSSDRRGGFGSSDRRGGFGSSDRRGGFGSSDRRGGFGSSGDRGGFGSSDRRQGGFF</sequence>
<dbReference type="PROSITE" id="PS51192">
    <property type="entry name" value="HELICASE_ATP_BIND_1"/>
    <property type="match status" value="1"/>
</dbReference>
<evidence type="ECO:0000313" key="11">
    <source>
        <dbReference type="EMBL" id="KAK7543090.1"/>
    </source>
</evidence>
<gene>
    <name evidence="11" type="ORF">IWX46DRAFT_604519</name>
</gene>
<dbReference type="EC" id="3.6.4.13" evidence="7"/>
<dbReference type="Gene3D" id="3.40.50.300">
    <property type="entry name" value="P-loop containing nucleotide triphosphate hydrolases"/>
    <property type="match status" value="2"/>
</dbReference>
<comment type="domain">
    <text evidence="7">The Q motif is unique to and characteristic of the DEAD box family of RNA helicases and controls ATP binding and hydrolysis.</text>
</comment>
<proteinExistence type="inferred from homology"/>
<reference evidence="11 12" key="1">
    <citation type="submission" date="2024-04" db="EMBL/GenBank/DDBJ databases">
        <title>Phyllosticta paracitricarpa is synonymous to the EU quarantine fungus P. citricarpa based on phylogenomic analyses.</title>
        <authorList>
            <consortium name="Lawrence Berkeley National Laboratory"/>
            <person name="Van Ingen-Buijs V.A."/>
            <person name="Van Westerhoven A.C."/>
            <person name="Haridas S."/>
            <person name="Skiadas P."/>
            <person name="Martin F."/>
            <person name="Groenewald J.Z."/>
            <person name="Crous P.W."/>
            <person name="Seidl M.F."/>
        </authorList>
    </citation>
    <scope>NUCLEOTIDE SEQUENCE [LARGE SCALE GENOMIC DNA]</scope>
    <source>
        <strain evidence="11 12">CBS 122670</strain>
    </source>
</reference>
<feature type="domain" description="Helicase ATP-binding" evidence="9">
    <location>
        <begin position="111"/>
        <end position="311"/>
    </location>
</feature>
<dbReference type="PANTHER" id="PTHR24031">
    <property type="entry name" value="RNA HELICASE"/>
    <property type="match status" value="1"/>
</dbReference>
<protein>
    <recommendedName>
        <fullName evidence="7">ATP-dependent RNA helicase</fullName>
        <ecNumber evidence="7">3.6.4.13</ecNumber>
    </recommendedName>
</protein>
<feature type="compositionally biased region" description="Basic and acidic residues" evidence="8">
    <location>
        <begin position="620"/>
        <end position="687"/>
    </location>
</feature>
<comment type="function">
    <text evidence="7">RNA helicase.</text>
</comment>
<keyword evidence="3 6" id="KW-0347">Helicase</keyword>
<feature type="compositionally biased region" description="Gly residues" evidence="8">
    <location>
        <begin position="601"/>
        <end position="618"/>
    </location>
</feature>
<dbReference type="InterPro" id="IPR001650">
    <property type="entry name" value="Helicase_C-like"/>
</dbReference>
<comment type="caution">
    <text evidence="11">The sequence shown here is derived from an EMBL/GenBank/DDBJ whole genome shotgun (WGS) entry which is preliminary data.</text>
</comment>
<accession>A0ABR1M661</accession>
<feature type="domain" description="Helicase C-terminal" evidence="10">
    <location>
        <begin position="339"/>
        <end position="508"/>
    </location>
</feature>
<dbReference type="SMART" id="SM00490">
    <property type="entry name" value="HELICc"/>
    <property type="match status" value="1"/>
</dbReference>
<keyword evidence="12" id="KW-1185">Reference proteome</keyword>
<comment type="similarity">
    <text evidence="6">Belongs to the DEAD box helicase family.</text>
</comment>
<dbReference type="PROSITE" id="PS00039">
    <property type="entry name" value="DEAD_ATP_HELICASE"/>
    <property type="match status" value="1"/>
</dbReference>
<dbReference type="Pfam" id="PF00271">
    <property type="entry name" value="Helicase_C"/>
    <property type="match status" value="1"/>
</dbReference>
<evidence type="ECO:0000256" key="5">
    <source>
        <dbReference type="ARBA" id="ARBA00022884"/>
    </source>
</evidence>
<feature type="region of interest" description="Disordered" evidence="8">
    <location>
        <begin position="594"/>
        <end position="709"/>
    </location>
</feature>
<evidence type="ECO:0000256" key="6">
    <source>
        <dbReference type="RuleBase" id="RU000492"/>
    </source>
</evidence>
<keyword evidence="4 6" id="KW-0067">ATP-binding</keyword>
<dbReference type="InterPro" id="IPR014001">
    <property type="entry name" value="Helicase_ATP-bd"/>
</dbReference>
<evidence type="ECO:0000256" key="7">
    <source>
        <dbReference type="RuleBase" id="RU365068"/>
    </source>
</evidence>
<dbReference type="PROSITE" id="PS51194">
    <property type="entry name" value="HELICASE_CTER"/>
    <property type="match status" value="1"/>
</dbReference>
<evidence type="ECO:0000256" key="3">
    <source>
        <dbReference type="ARBA" id="ARBA00022806"/>
    </source>
</evidence>
<keyword evidence="5 7" id="KW-0694">RNA-binding</keyword>
<name>A0ABR1M661_9PEZI</name>
<dbReference type="CDD" id="cd18787">
    <property type="entry name" value="SF2_C_DEAD"/>
    <property type="match status" value="1"/>
</dbReference>
<organism evidence="11 12">
    <name type="scientific">Phyllosticta citricarpa</name>
    <dbReference type="NCBI Taxonomy" id="55181"/>
    <lineage>
        <taxon>Eukaryota</taxon>
        <taxon>Fungi</taxon>
        <taxon>Dikarya</taxon>
        <taxon>Ascomycota</taxon>
        <taxon>Pezizomycotina</taxon>
        <taxon>Dothideomycetes</taxon>
        <taxon>Dothideomycetes incertae sedis</taxon>
        <taxon>Botryosphaeriales</taxon>
        <taxon>Phyllostictaceae</taxon>
        <taxon>Phyllosticta</taxon>
    </lineage>
</organism>
<evidence type="ECO:0000256" key="1">
    <source>
        <dbReference type="ARBA" id="ARBA00022741"/>
    </source>
</evidence>
<dbReference type="InterPro" id="IPR011545">
    <property type="entry name" value="DEAD/DEAH_box_helicase_dom"/>
</dbReference>
<evidence type="ECO:0000259" key="9">
    <source>
        <dbReference type="PROSITE" id="PS51192"/>
    </source>
</evidence>
<dbReference type="GO" id="GO:0004386">
    <property type="term" value="F:helicase activity"/>
    <property type="evidence" value="ECO:0007669"/>
    <property type="project" value="UniProtKB-KW"/>
</dbReference>
<dbReference type="InterPro" id="IPR000629">
    <property type="entry name" value="RNA-helicase_DEAD-box_CS"/>
</dbReference>
<evidence type="ECO:0000313" key="12">
    <source>
        <dbReference type="Proteomes" id="UP001365128"/>
    </source>
</evidence>
<evidence type="ECO:0000259" key="10">
    <source>
        <dbReference type="PROSITE" id="PS51194"/>
    </source>
</evidence>
<keyword evidence="1 6" id="KW-0547">Nucleotide-binding</keyword>
<dbReference type="Proteomes" id="UP001365128">
    <property type="component" value="Unassembled WGS sequence"/>
</dbReference>
<dbReference type="Pfam" id="PF00270">
    <property type="entry name" value="DEAD"/>
    <property type="match status" value="1"/>
</dbReference>
<dbReference type="InterPro" id="IPR027417">
    <property type="entry name" value="P-loop_NTPase"/>
</dbReference>
<feature type="compositionally biased region" description="Gly residues" evidence="8">
    <location>
        <begin position="688"/>
        <end position="699"/>
    </location>
</feature>
<dbReference type="SUPFAM" id="SSF52540">
    <property type="entry name" value="P-loop containing nucleoside triphosphate hydrolases"/>
    <property type="match status" value="1"/>
</dbReference>
<evidence type="ECO:0000256" key="8">
    <source>
        <dbReference type="SAM" id="MobiDB-lite"/>
    </source>
</evidence>
<keyword evidence="2 6" id="KW-0378">Hydrolase</keyword>
<evidence type="ECO:0000256" key="4">
    <source>
        <dbReference type="ARBA" id="ARBA00022840"/>
    </source>
</evidence>
<dbReference type="SMART" id="SM00487">
    <property type="entry name" value="DEXDc"/>
    <property type="match status" value="1"/>
</dbReference>
<dbReference type="EMBL" id="JBBPDW010000022">
    <property type="protein sequence ID" value="KAK7543090.1"/>
    <property type="molecule type" value="Genomic_DNA"/>
</dbReference>